<organism evidence="2 3">
    <name type="scientific">Nitrospira tepida</name>
    <dbReference type="NCBI Taxonomy" id="2973512"/>
    <lineage>
        <taxon>Bacteria</taxon>
        <taxon>Pseudomonadati</taxon>
        <taxon>Nitrospirota</taxon>
        <taxon>Nitrospiria</taxon>
        <taxon>Nitrospirales</taxon>
        <taxon>Nitrospiraceae</taxon>
        <taxon>Nitrospira</taxon>
    </lineage>
</organism>
<dbReference type="Proteomes" id="UP001179121">
    <property type="component" value="Chromosome"/>
</dbReference>
<dbReference type="InterPro" id="IPR036291">
    <property type="entry name" value="NAD(P)-bd_dom_sf"/>
</dbReference>
<accession>A0AA86T7F7</accession>
<gene>
    <name evidence="2" type="ORF">DNFV4_03417</name>
</gene>
<proteinExistence type="predicted"/>
<feature type="domain" description="NAD-dependent epimerase/dehydratase" evidence="1">
    <location>
        <begin position="12"/>
        <end position="237"/>
    </location>
</feature>
<name>A0AA86T7F7_9BACT</name>
<reference evidence="2" key="1">
    <citation type="submission" date="2022-10" db="EMBL/GenBank/DDBJ databases">
        <authorList>
            <person name="Koch H."/>
        </authorList>
    </citation>
    <scope>NUCLEOTIDE SEQUENCE</scope>
    <source>
        <strain evidence="2">DNF</strain>
    </source>
</reference>
<dbReference type="KEGG" id="nti:DNFV4_03417"/>
<dbReference type="SUPFAM" id="SSF51735">
    <property type="entry name" value="NAD(P)-binding Rossmann-fold domains"/>
    <property type="match status" value="1"/>
</dbReference>
<sequence>MEQIRRQQSSNVLMTGGTGFLGSHLVRRLLGVGSRVTLLARRTETPSARDLSSRGALVVSCDLGRPNDAIDPSQQAQLAKIGRPDLMLHFAAETALHAPTLQASNVDGTQRALDLAAALDVPYFVYASSIEAQGLTSDQQGPLKEEVPCRPVSAYGRSKQAAEDLVSVWGMQPGRGALVLRIGNIYGPGSAWMLESSLMTLLGVTSFHSVWPQLRHRRFQPLYVDDLVEGVLRAVEARLTGLYNLTGDAPVSVEEYLEQLTGLLGQRDLWAARLAGLLDQSSHAPVAPDFAYLLMGEADRCHRLYDNTKLKGDIGSYGRWSLRRGLAATLRWYHEAGRLTSLLHSVRQRELQPCTSH</sequence>
<dbReference type="AlphaFoldDB" id="A0AA86T7F7"/>
<dbReference type="Gene3D" id="3.40.50.720">
    <property type="entry name" value="NAD(P)-binding Rossmann-like Domain"/>
    <property type="match status" value="1"/>
</dbReference>
<protein>
    <submittedName>
        <fullName evidence="2">UDP-glucose 4-epimerase</fullName>
    </submittedName>
</protein>
<dbReference type="Pfam" id="PF01370">
    <property type="entry name" value="Epimerase"/>
    <property type="match status" value="1"/>
</dbReference>
<evidence type="ECO:0000259" key="1">
    <source>
        <dbReference type="Pfam" id="PF01370"/>
    </source>
</evidence>
<dbReference type="InterPro" id="IPR001509">
    <property type="entry name" value="Epimerase_deHydtase"/>
</dbReference>
<evidence type="ECO:0000313" key="2">
    <source>
        <dbReference type="EMBL" id="CAI4032987.1"/>
    </source>
</evidence>
<keyword evidence="3" id="KW-1185">Reference proteome</keyword>
<dbReference type="PANTHER" id="PTHR43245">
    <property type="entry name" value="BIFUNCTIONAL POLYMYXIN RESISTANCE PROTEIN ARNA"/>
    <property type="match status" value="1"/>
</dbReference>
<dbReference type="PANTHER" id="PTHR43245:SF55">
    <property type="entry name" value="NAD(P)-BINDING DOMAIN-CONTAINING PROTEIN"/>
    <property type="match status" value="1"/>
</dbReference>
<dbReference type="InterPro" id="IPR050177">
    <property type="entry name" value="Lipid_A_modif_metabolic_enz"/>
</dbReference>
<dbReference type="EMBL" id="OX365700">
    <property type="protein sequence ID" value="CAI4032987.1"/>
    <property type="molecule type" value="Genomic_DNA"/>
</dbReference>
<evidence type="ECO:0000313" key="3">
    <source>
        <dbReference type="Proteomes" id="UP001179121"/>
    </source>
</evidence>
<dbReference type="RefSeq" id="WP_289269808.1">
    <property type="nucleotide sequence ID" value="NZ_OX365700.1"/>
</dbReference>